<proteinExistence type="predicted"/>
<protein>
    <submittedName>
        <fullName evidence="1">Uncharacterized protein</fullName>
    </submittedName>
</protein>
<accession>A0A0R0LYB6</accession>
<dbReference type="Proteomes" id="UP000051530">
    <property type="component" value="Unassembled WGS sequence"/>
</dbReference>
<evidence type="ECO:0000313" key="2">
    <source>
        <dbReference type="Proteomes" id="UP000051530"/>
    </source>
</evidence>
<dbReference type="EMBL" id="LGUB01001276">
    <property type="protein sequence ID" value="KRH92036.1"/>
    <property type="molecule type" value="Genomic_DNA"/>
</dbReference>
<name>A0A0R0LYB6_9MICR</name>
<sequence length="50" mass="5801">KNKFSKNISEKLKSPRTPPLKNKHCQFFVTQNYNQKNKITENDTVGTVCC</sequence>
<comment type="caution">
    <text evidence="1">The sequence shown here is derived from an EMBL/GenBank/DDBJ whole genome shotgun (WGS) entry which is preliminary data.</text>
</comment>
<reference evidence="1 2" key="1">
    <citation type="submission" date="2015-07" db="EMBL/GenBank/DDBJ databases">
        <title>The genome of Pseudoloma neurophilia, a relevant intracellular parasite of the zebrafish.</title>
        <authorList>
            <person name="Ndikumana S."/>
            <person name="Pelin A."/>
            <person name="Sanders J."/>
            <person name="Corradi N."/>
        </authorList>
    </citation>
    <scope>NUCLEOTIDE SEQUENCE [LARGE SCALE GENOMIC DNA]</scope>
    <source>
        <strain evidence="1 2">MK1</strain>
    </source>
</reference>
<keyword evidence="2" id="KW-1185">Reference proteome</keyword>
<dbReference type="VEuPathDB" id="MicrosporidiaDB:M153_136510001"/>
<organism evidence="1 2">
    <name type="scientific">Pseudoloma neurophilia</name>
    <dbReference type="NCBI Taxonomy" id="146866"/>
    <lineage>
        <taxon>Eukaryota</taxon>
        <taxon>Fungi</taxon>
        <taxon>Fungi incertae sedis</taxon>
        <taxon>Microsporidia</taxon>
        <taxon>Pseudoloma</taxon>
    </lineage>
</organism>
<evidence type="ECO:0000313" key="1">
    <source>
        <dbReference type="EMBL" id="KRH92036.1"/>
    </source>
</evidence>
<dbReference type="AlphaFoldDB" id="A0A0R0LYB6"/>
<feature type="non-terminal residue" evidence="1">
    <location>
        <position position="1"/>
    </location>
</feature>
<gene>
    <name evidence="1" type="ORF">M153_136510001</name>
</gene>